<dbReference type="RefSeq" id="WP_303914195.1">
    <property type="nucleotide sequence ID" value="NZ_DYXM01000221.1"/>
</dbReference>
<evidence type="ECO:0000313" key="4">
    <source>
        <dbReference type="Proteomes" id="UP000776650"/>
    </source>
</evidence>
<keyword evidence="1" id="KW-1133">Transmembrane helix</keyword>
<keyword evidence="3" id="KW-0482">Metalloprotease</keyword>
<proteinExistence type="predicted"/>
<feature type="domain" description="CAAX prenyl protease 2/Lysostaphin resistance protein A-like" evidence="2">
    <location>
        <begin position="178"/>
        <end position="269"/>
    </location>
</feature>
<dbReference type="AlphaFoldDB" id="A0A921JZ64"/>
<evidence type="ECO:0000313" key="3">
    <source>
        <dbReference type="EMBL" id="HJE91593.1"/>
    </source>
</evidence>
<sequence length="285" mass="30691">MAESASANGVGTRLRAFTARMSEPVAEPVTDPRRRRFLWLEIAVVLTVTFALSGYTSILSIVQALLDAAPLNEQTQTLNASASQNPWLDLAYQLGRIARLTAWALLPLVLLWHSRISLRAMGLTLPPGRGHWPAVRGDLARGAALTALIGIPGLALYLGAVAIGANATVEASGLGTTWWRVPVLLTSALANSGAEELVVVVYLAIRLRQLGWSVPAVIAFSAVLRGSYHLYQGFGGGLGNLVMGALFVAFWLAFRRAWPLIWAHFLLDAFAFIGYAMIAPHVGWL</sequence>
<dbReference type="GO" id="GO:0004175">
    <property type="term" value="F:endopeptidase activity"/>
    <property type="evidence" value="ECO:0007669"/>
    <property type="project" value="UniProtKB-ARBA"/>
</dbReference>
<feature type="transmembrane region" description="Helical" evidence="1">
    <location>
        <begin position="183"/>
        <end position="205"/>
    </location>
</feature>
<feature type="transmembrane region" description="Helical" evidence="1">
    <location>
        <begin position="261"/>
        <end position="282"/>
    </location>
</feature>
<evidence type="ECO:0000256" key="1">
    <source>
        <dbReference type="SAM" id="Phobius"/>
    </source>
</evidence>
<reference evidence="3" key="1">
    <citation type="journal article" date="2021" name="PeerJ">
        <title>Extensive microbial diversity within the chicken gut microbiome revealed by metagenomics and culture.</title>
        <authorList>
            <person name="Gilroy R."/>
            <person name="Ravi A."/>
            <person name="Getino M."/>
            <person name="Pursley I."/>
            <person name="Horton D.L."/>
            <person name="Alikhan N.F."/>
            <person name="Baker D."/>
            <person name="Gharbi K."/>
            <person name="Hall N."/>
            <person name="Watson M."/>
            <person name="Adriaenssens E.M."/>
            <person name="Foster-Nyarko E."/>
            <person name="Jarju S."/>
            <person name="Secka A."/>
            <person name="Antonio M."/>
            <person name="Oren A."/>
            <person name="Chaudhuri R.R."/>
            <person name="La Ragione R."/>
            <person name="Hildebrand F."/>
            <person name="Pallen M.J."/>
        </authorList>
    </citation>
    <scope>NUCLEOTIDE SEQUENCE</scope>
    <source>
        <strain evidence="3">ChiGjej1B1-18357</strain>
    </source>
</reference>
<feature type="transmembrane region" description="Helical" evidence="1">
    <location>
        <begin position="237"/>
        <end position="254"/>
    </location>
</feature>
<accession>A0A921JZ64</accession>
<keyword evidence="3" id="KW-0645">Protease</keyword>
<protein>
    <submittedName>
        <fullName evidence="3">CPBP family intramembrane metalloprotease</fullName>
    </submittedName>
</protein>
<organism evidence="3 4">
    <name type="scientific">Dietzia timorensis</name>
    <dbReference type="NCBI Taxonomy" id="499555"/>
    <lineage>
        <taxon>Bacteria</taxon>
        <taxon>Bacillati</taxon>
        <taxon>Actinomycetota</taxon>
        <taxon>Actinomycetes</taxon>
        <taxon>Mycobacteriales</taxon>
        <taxon>Dietziaceae</taxon>
        <taxon>Dietzia</taxon>
    </lineage>
</organism>
<feature type="transmembrane region" description="Helical" evidence="1">
    <location>
        <begin position="97"/>
        <end position="118"/>
    </location>
</feature>
<reference evidence="3" key="2">
    <citation type="submission" date="2021-09" db="EMBL/GenBank/DDBJ databases">
        <authorList>
            <person name="Gilroy R."/>
        </authorList>
    </citation>
    <scope>NUCLEOTIDE SEQUENCE</scope>
    <source>
        <strain evidence="3">ChiGjej1B1-18357</strain>
    </source>
</reference>
<dbReference type="Proteomes" id="UP000776650">
    <property type="component" value="Unassembled WGS sequence"/>
</dbReference>
<feature type="transmembrane region" description="Helical" evidence="1">
    <location>
        <begin position="212"/>
        <end position="231"/>
    </location>
</feature>
<keyword evidence="3" id="KW-0378">Hydrolase</keyword>
<dbReference type="EMBL" id="DYXM01000221">
    <property type="protein sequence ID" value="HJE91593.1"/>
    <property type="molecule type" value="Genomic_DNA"/>
</dbReference>
<feature type="transmembrane region" description="Helical" evidence="1">
    <location>
        <begin position="42"/>
        <end position="66"/>
    </location>
</feature>
<comment type="caution">
    <text evidence="3">The sequence shown here is derived from an EMBL/GenBank/DDBJ whole genome shotgun (WGS) entry which is preliminary data.</text>
</comment>
<dbReference type="InterPro" id="IPR003675">
    <property type="entry name" value="Rce1/LyrA-like_dom"/>
</dbReference>
<feature type="transmembrane region" description="Helical" evidence="1">
    <location>
        <begin position="139"/>
        <end position="163"/>
    </location>
</feature>
<name>A0A921JZ64_9ACTN</name>
<keyword evidence="1" id="KW-0812">Transmembrane</keyword>
<gene>
    <name evidence="3" type="ORF">K8V11_11370</name>
</gene>
<dbReference type="Pfam" id="PF02517">
    <property type="entry name" value="Rce1-like"/>
    <property type="match status" value="1"/>
</dbReference>
<dbReference type="GO" id="GO:0080120">
    <property type="term" value="P:CAAX-box protein maturation"/>
    <property type="evidence" value="ECO:0007669"/>
    <property type="project" value="UniProtKB-ARBA"/>
</dbReference>
<dbReference type="GO" id="GO:0008237">
    <property type="term" value="F:metallopeptidase activity"/>
    <property type="evidence" value="ECO:0007669"/>
    <property type="project" value="UniProtKB-KW"/>
</dbReference>
<keyword evidence="1" id="KW-0472">Membrane</keyword>
<evidence type="ECO:0000259" key="2">
    <source>
        <dbReference type="Pfam" id="PF02517"/>
    </source>
</evidence>